<dbReference type="PANTHER" id="PTHR33110:SF126">
    <property type="entry name" value="DUF295 DOMAIN-CONTAINING PROTEIN"/>
    <property type="match status" value="1"/>
</dbReference>
<feature type="domain" description="KIB1-4 beta-propeller" evidence="1">
    <location>
        <begin position="72"/>
        <end position="378"/>
    </location>
</feature>
<keyword evidence="3" id="KW-1185">Reference proteome</keyword>
<reference evidence="3" key="1">
    <citation type="journal article" date="2014" name="Science">
        <title>Ancient hybridizations among the ancestral genomes of bread wheat.</title>
        <authorList>
            <consortium name="International Wheat Genome Sequencing Consortium,"/>
            <person name="Marcussen T."/>
            <person name="Sandve S.R."/>
            <person name="Heier L."/>
            <person name="Spannagl M."/>
            <person name="Pfeifer M."/>
            <person name="Jakobsen K.S."/>
            <person name="Wulff B.B."/>
            <person name="Steuernagel B."/>
            <person name="Mayer K.F."/>
            <person name="Olsen O.A."/>
        </authorList>
    </citation>
    <scope>NUCLEOTIDE SEQUENCE [LARGE SCALE GENOMIC DNA]</scope>
    <source>
        <strain evidence="3">cv. AL8/78</strain>
    </source>
</reference>
<dbReference type="PANTHER" id="PTHR33110">
    <property type="entry name" value="F-BOX/KELCH-REPEAT PROTEIN-RELATED"/>
    <property type="match status" value="1"/>
</dbReference>
<dbReference type="OMA" id="HRTIVPF"/>
<evidence type="ECO:0000313" key="3">
    <source>
        <dbReference type="Proteomes" id="UP000015105"/>
    </source>
</evidence>
<proteinExistence type="predicted"/>
<dbReference type="KEGG" id="ats:109744326"/>
<name>A0A453HD92_AEGTS</name>
<dbReference type="Gramene" id="AET4Gv20146700.2">
    <property type="protein sequence ID" value="AET4Gv20146700.2"/>
    <property type="gene ID" value="AET4Gv20146700"/>
</dbReference>
<dbReference type="AlphaFoldDB" id="A0A453HD92"/>
<organism evidence="2 3">
    <name type="scientific">Aegilops tauschii subsp. strangulata</name>
    <name type="common">Goatgrass</name>
    <dbReference type="NCBI Taxonomy" id="200361"/>
    <lineage>
        <taxon>Eukaryota</taxon>
        <taxon>Viridiplantae</taxon>
        <taxon>Streptophyta</taxon>
        <taxon>Embryophyta</taxon>
        <taxon>Tracheophyta</taxon>
        <taxon>Spermatophyta</taxon>
        <taxon>Magnoliopsida</taxon>
        <taxon>Liliopsida</taxon>
        <taxon>Poales</taxon>
        <taxon>Poaceae</taxon>
        <taxon>BOP clade</taxon>
        <taxon>Pooideae</taxon>
        <taxon>Triticodae</taxon>
        <taxon>Triticeae</taxon>
        <taxon>Triticinae</taxon>
        <taxon>Aegilops</taxon>
    </lineage>
</organism>
<dbReference type="RefSeq" id="XP_020159023.1">
    <property type="nucleotide sequence ID" value="XM_020303434.1"/>
</dbReference>
<dbReference type="OrthoDB" id="613117at2759"/>
<reference evidence="3" key="2">
    <citation type="journal article" date="2017" name="Nat. Plants">
        <title>The Aegilops tauschii genome reveals multiple impacts of transposons.</title>
        <authorList>
            <person name="Zhao G."/>
            <person name="Zou C."/>
            <person name="Li K."/>
            <person name="Wang K."/>
            <person name="Li T."/>
            <person name="Gao L."/>
            <person name="Zhang X."/>
            <person name="Wang H."/>
            <person name="Yang Z."/>
            <person name="Liu X."/>
            <person name="Jiang W."/>
            <person name="Mao L."/>
            <person name="Kong X."/>
            <person name="Jiao Y."/>
            <person name="Jia J."/>
        </authorList>
    </citation>
    <scope>NUCLEOTIDE SEQUENCE [LARGE SCALE GENOMIC DNA]</scope>
    <source>
        <strain evidence="3">cv. AL8/78</strain>
    </source>
</reference>
<dbReference type="InterPro" id="IPR005174">
    <property type="entry name" value="KIB1-4_b-propeller"/>
</dbReference>
<reference evidence="2" key="4">
    <citation type="submission" date="2019-03" db="UniProtKB">
        <authorList>
            <consortium name="EnsemblPlants"/>
        </authorList>
    </citation>
    <scope>IDENTIFICATION</scope>
</reference>
<evidence type="ECO:0000259" key="1">
    <source>
        <dbReference type="Pfam" id="PF03478"/>
    </source>
</evidence>
<dbReference type="EnsemblPlants" id="AET4Gv20146700.2">
    <property type="protein sequence ID" value="AET4Gv20146700.2"/>
    <property type="gene ID" value="AET4Gv20146700"/>
</dbReference>
<dbReference type="Proteomes" id="UP000015105">
    <property type="component" value="Chromosome 4D"/>
</dbReference>
<dbReference type="GeneID" id="109744326"/>
<protein>
    <recommendedName>
        <fullName evidence="1">KIB1-4 beta-propeller domain-containing protein</fullName>
    </recommendedName>
</protein>
<reference evidence="2" key="3">
    <citation type="journal article" date="2017" name="Nature">
        <title>Genome sequence of the progenitor of the wheat D genome Aegilops tauschii.</title>
        <authorList>
            <person name="Luo M.C."/>
            <person name="Gu Y.Q."/>
            <person name="Puiu D."/>
            <person name="Wang H."/>
            <person name="Twardziok S.O."/>
            <person name="Deal K.R."/>
            <person name="Huo N."/>
            <person name="Zhu T."/>
            <person name="Wang L."/>
            <person name="Wang Y."/>
            <person name="McGuire P.E."/>
            <person name="Liu S."/>
            <person name="Long H."/>
            <person name="Ramasamy R.K."/>
            <person name="Rodriguez J.C."/>
            <person name="Van S.L."/>
            <person name="Yuan L."/>
            <person name="Wang Z."/>
            <person name="Xia Z."/>
            <person name="Xiao L."/>
            <person name="Anderson O.D."/>
            <person name="Ouyang S."/>
            <person name="Liang Y."/>
            <person name="Zimin A.V."/>
            <person name="Pertea G."/>
            <person name="Qi P."/>
            <person name="Bennetzen J.L."/>
            <person name="Dai X."/>
            <person name="Dawson M.W."/>
            <person name="Muller H.G."/>
            <person name="Kugler K."/>
            <person name="Rivarola-Duarte L."/>
            <person name="Spannagl M."/>
            <person name="Mayer K.F.X."/>
            <person name="Lu F.H."/>
            <person name="Bevan M.W."/>
            <person name="Leroy P."/>
            <person name="Li P."/>
            <person name="You F.M."/>
            <person name="Sun Q."/>
            <person name="Liu Z."/>
            <person name="Lyons E."/>
            <person name="Wicker T."/>
            <person name="Salzberg S.L."/>
            <person name="Devos K.M."/>
            <person name="Dvorak J."/>
        </authorList>
    </citation>
    <scope>NUCLEOTIDE SEQUENCE [LARGE SCALE GENOMIC DNA]</scope>
    <source>
        <strain evidence="2">cv. AL8/78</strain>
    </source>
</reference>
<accession>A0A453HD92</accession>
<reference evidence="2" key="5">
    <citation type="journal article" date="2021" name="G3 (Bethesda)">
        <title>Aegilops tauschii genome assembly Aet v5.0 features greater sequence contiguity and improved annotation.</title>
        <authorList>
            <person name="Wang L."/>
            <person name="Zhu T."/>
            <person name="Rodriguez J.C."/>
            <person name="Deal K.R."/>
            <person name="Dubcovsky J."/>
            <person name="McGuire P.E."/>
            <person name="Lux T."/>
            <person name="Spannagl M."/>
            <person name="Mayer K.F.X."/>
            <person name="Baldrich P."/>
            <person name="Meyers B.C."/>
            <person name="Huo N."/>
            <person name="Gu Y.Q."/>
            <person name="Zhou H."/>
            <person name="Devos K.M."/>
            <person name="Bennetzen J.L."/>
            <person name="Unver T."/>
            <person name="Budak H."/>
            <person name="Gulick P.J."/>
            <person name="Galiba G."/>
            <person name="Kalapos B."/>
            <person name="Nelson D.R."/>
            <person name="Li P."/>
            <person name="You F.M."/>
            <person name="Luo M.C."/>
            <person name="Dvorak J."/>
        </authorList>
    </citation>
    <scope>NUCLEOTIDE SEQUENCE [LARGE SCALE GENOMIC DNA]</scope>
    <source>
        <strain evidence="2">cv. AL8/78</strain>
    </source>
</reference>
<evidence type="ECO:0000313" key="2">
    <source>
        <dbReference type="EnsemblPlants" id="AET4Gv20146700.2"/>
    </source>
</evidence>
<sequence>MTASTKRPRQRAWPGLAPDVLRDVRSRLPSLADRVRLRAICRPWRTGVKLQPCRAPPHLPWLALPDGTALDFAHNSAYRLRIPNDDGPCYSAGESMFFHHGNDGRCSVVNGFSGAATPLPELAELLRSHMVNPCDEKKFESKRSENMRIKKVAMSSVAASPNHQRLVAVLASNCSKSRVFISTCRPAGEINSCIVTQETSTILDVAFFQGKMYAQVKIFQELLAVELSDGWLDKPPTPPGVQPQVKAFTSWIWPPDLQPDMYLKQFSHDNSPNEQVQQYLVESNSKLLLVRRYFRAPPPQIGRKQHLSCRFEVLEADLTDGPGLGLWKKARSLDGWALFVGATCSKSFRASDVDGARGDCVYFLLDHGNPLGHAGVYSVVHRTIVPFMPPSRRVKPKRWSWDNLRFPAWFFPVEV</sequence>
<dbReference type="Pfam" id="PF03478">
    <property type="entry name" value="Beta-prop_KIB1-4"/>
    <property type="match status" value="1"/>
</dbReference>
<dbReference type="STRING" id="200361.A0A453HD92"/>